<dbReference type="GO" id="GO:0008270">
    <property type="term" value="F:zinc ion binding"/>
    <property type="evidence" value="ECO:0007669"/>
    <property type="project" value="InterPro"/>
</dbReference>
<dbReference type="InterPro" id="IPR023395">
    <property type="entry name" value="MCP_dom_sf"/>
</dbReference>
<dbReference type="GO" id="GO:0003677">
    <property type="term" value="F:DNA binding"/>
    <property type="evidence" value="ECO:0007669"/>
    <property type="project" value="UniProtKB-KW"/>
</dbReference>
<dbReference type="SMART" id="SM00906">
    <property type="entry name" value="Fungal_trans"/>
    <property type="match status" value="1"/>
</dbReference>
<gene>
    <name evidence="19" type="ORF">QBC33DRAFT_614757</name>
</gene>
<keyword evidence="20" id="KW-1185">Reference proteome</keyword>
<evidence type="ECO:0000313" key="19">
    <source>
        <dbReference type="EMBL" id="KAK1761641.1"/>
    </source>
</evidence>
<dbReference type="InterPro" id="IPR007219">
    <property type="entry name" value="XnlR_reg_dom"/>
</dbReference>
<evidence type="ECO:0000313" key="20">
    <source>
        <dbReference type="Proteomes" id="UP001244011"/>
    </source>
</evidence>
<dbReference type="GeneID" id="85315798"/>
<evidence type="ECO:0000256" key="7">
    <source>
        <dbReference type="ARBA" id="ARBA00022792"/>
    </source>
</evidence>
<keyword evidence="6" id="KW-0677">Repeat</keyword>
<evidence type="ECO:0000256" key="15">
    <source>
        <dbReference type="ARBA" id="ARBA00023242"/>
    </source>
</evidence>
<feature type="repeat" description="Solcar" evidence="16">
    <location>
        <begin position="100"/>
        <end position="189"/>
    </location>
</feature>
<accession>A0AAJ0BNX7</accession>
<feature type="repeat" description="Solcar" evidence="16">
    <location>
        <begin position="12"/>
        <end position="92"/>
    </location>
</feature>
<keyword evidence="7" id="KW-0999">Mitochondrion inner membrane</keyword>
<dbReference type="Proteomes" id="UP001244011">
    <property type="component" value="Unassembled WGS sequence"/>
</dbReference>
<sequence length="971" mass="105340">MTSGTPKKQELTQIAVSIVAGSTAGAVEIAITYPFEFAKTRSQLNRHLPDSKKLPWPPFPSKAWYTGCTTLILGNALKASTRFVVFDGFKHLLADESGNLSGTRTAIAGLAAGVVESTLAVTPFESIKTQLIDDKKRGQPRMRGFLHGSAVIAREKGIRGFFQGFVPSTARQAANSMVRFTSYGIIKAQLGKMSDTGKTGAVGTFVAGGLAGIITVYATMPLDVIKTRMQSLEASKNYKNSVACAVSIFKNEGVPTFWSGTVPRLGRLSLSGAIVFTVPTFSQIHKLQRENAALQAFVRQLKSSSTPEERSSLLGAVVDEHGNVHVRSPPGPAESISSPVPSVAASVAISISDEHVKDKDKAAPGPSRYEDDLLGPSDDEELDIANFISVDEIGKARSFGPSSALHYRARSGAGAVNSPSCQPVADREGVRNALIAQAALQRQLEHRLAQLSSIDGTHISVALHLLNLHWTRQHHTFLLTYRPAIMRDLQSGGGPNVYGPHCSNFLLNAIFACSAKYSGLIYLRGNPDDPKTAGARFFRRCDELLAKESLLIRPTIPTIVGLLLLGSTYNSIGETSKGWLYTGYALRMVYDQGLHLDPEETTGDAEGVEIRRRVFWGAFICDKLQSLYLGRPVAINIRDSRVSTQLLDTYEENEIYCHPPDHPAHLAPPTPRPTTHMAAPTPVPISSVSTFQQLCQLSKIMTTIIDRFYVIGATLSNARRSLEAVNRALTQWKENLSPELDFRPWESLPRSAQPPPPPNLMVLHSIYHALVILLHRPFISDGHLRLANAPVHSSCWDRCSGAARCITSISTAYRATYGLAGAPYVLGYAAYVACTIHVRNAAAAAGQGQSGSYEHGTLLVSSLRLLDELCEANPGLAKPAGIIRRLIKVNGLDLRTDKTLQVSHSVASGDLSLDAIFNTFPASNVPEEPEGSNALNERGGLEFELPFDPLFGPMDSFELPFPRRVRRRSTA</sequence>
<dbReference type="InterPro" id="IPR018108">
    <property type="entry name" value="MCP_transmembrane"/>
</dbReference>
<dbReference type="EMBL" id="MU839059">
    <property type="protein sequence ID" value="KAK1761641.1"/>
    <property type="molecule type" value="Genomic_DNA"/>
</dbReference>
<evidence type="ECO:0000256" key="17">
    <source>
        <dbReference type="SAM" id="MobiDB-lite"/>
    </source>
</evidence>
<organism evidence="19 20">
    <name type="scientific">Phialemonium atrogriseum</name>
    <dbReference type="NCBI Taxonomy" id="1093897"/>
    <lineage>
        <taxon>Eukaryota</taxon>
        <taxon>Fungi</taxon>
        <taxon>Dikarya</taxon>
        <taxon>Ascomycota</taxon>
        <taxon>Pezizomycotina</taxon>
        <taxon>Sordariomycetes</taxon>
        <taxon>Sordariomycetidae</taxon>
        <taxon>Cephalothecales</taxon>
        <taxon>Cephalothecaceae</taxon>
        <taxon>Phialemonium</taxon>
    </lineage>
</organism>
<dbReference type="GO" id="GO:0005743">
    <property type="term" value="C:mitochondrial inner membrane"/>
    <property type="evidence" value="ECO:0007669"/>
    <property type="project" value="UniProtKB-SubCell"/>
</dbReference>
<dbReference type="FunFam" id="1.50.40.10:FF:000064">
    <property type="entry name" value="Mitochondrial tricarboxylate transporter (Ctp)"/>
    <property type="match status" value="1"/>
</dbReference>
<dbReference type="Pfam" id="PF04082">
    <property type="entry name" value="Fungal_trans"/>
    <property type="match status" value="1"/>
</dbReference>
<keyword evidence="4 16" id="KW-0812">Transmembrane</keyword>
<keyword evidence="15" id="KW-0539">Nucleus</keyword>
<keyword evidence="5" id="KW-0479">Metal-binding</keyword>
<dbReference type="CDD" id="cd12148">
    <property type="entry name" value="fungal_TF_MHR"/>
    <property type="match status" value="1"/>
</dbReference>
<keyword evidence="13 16" id="KW-0472">Membrane</keyword>
<keyword evidence="9" id="KW-1133">Transmembrane helix</keyword>
<keyword evidence="14" id="KW-0804">Transcription</keyword>
<evidence type="ECO:0000256" key="4">
    <source>
        <dbReference type="ARBA" id="ARBA00022692"/>
    </source>
</evidence>
<evidence type="ECO:0000256" key="13">
    <source>
        <dbReference type="ARBA" id="ARBA00023136"/>
    </source>
</evidence>
<protein>
    <recommendedName>
        <fullName evidence="18">Xylanolytic transcriptional activator regulatory domain-containing protein</fullName>
    </recommendedName>
</protein>
<comment type="subcellular location">
    <subcellularLocation>
        <location evidence="1">Mitochondrion inner membrane</location>
        <topology evidence="1">Multi-pass membrane protein</topology>
    </subcellularLocation>
</comment>
<evidence type="ECO:0000256" key="14">
    <source>
        <dbReference type="ARBA" id="ARBA00023163"/>
    </source>
</evidence>
<feature type="repeat" description="Solcar" evidence="16">
    <location>
        <begin position="199"/>
        <end position="285"/>
    </location>
</feature>
<dbReference type="PANTHER" id="PTHR31313">
    <property type="entry name" value="TY1 ENHANCER ACTIVATOR"/>
    <property type="match status" value="1"/>
</dbReference>
<keyword evidence="12" id="KW-0496">Mitochondrion</keyword>
<dbReference type="AlphaFoldDB" id="A0AAJ0BNX7"/>
<proteinExistence type="inferred from homology"/>
<comment type="caution">
    <text evidence="19">The sequence shown here is derived from an EMBL/GenBank/DDBJ whole genome shotgun (WGS) entry which is preliminary data.</text>
</comment>
<dbReference type="InterPro" id="IPR051615">
    <property type="entry name" value="Transcr_Regulatory_Elem"/>
</dbReference>
<evidence type="ECO:0000256" key="5">
    <source>
        <dbReference type="ARBA" id="ARBA00022723"/>
    </source>
</evidence>
<dbReference type="Pfam" id="PF00153">
    <property type="entry name" value="Mito_carr"/>
    <property type="match status" value="3"/>
</dbReference>
<dbReference type="Gene3D" id="1.50.40.10">
    <property type="entry name" value="Mitochondrial carrier domain"/>
    <property type="match status" value="1"/>
</dbReference>
<dbReference type="RefSeq" id="XP_060277854.1">
    <property type="nucleotide sequence ID" value="XM_060432611.1"/>
</dbReference>
<evidence type="ECO:0000256" key="3">
    <source>
        <dbReference type="ARBA" id="ARBA00022448"/>
    </source>
</evidence>
<dbReference type="PANTHER" id="PTHR31313:SF86">
    <property type="entry name" value="ZN(2)-C6 FUNGAL-TYPE DOMAIN-CONTAINING PROTEIN"/>
    <property type="match status" value="1"/>
</dbReference>
<keyword evidence="11" id="KW-0238">DNA-binding</keyword>
<keyword evidence="3" id="KW-0813">Transport</keyword>
<reference evidence="19" key="1">
    <citation type="submission" date="2023-06" db="EMBL/GenBank/DDBJ databases">
        <title>Genome-scale phylogeny and comparative genomics of the fungal order Sordariales.</title>
        <authorList>
            <consortium name="Lawrence Berkeley National Laboratory"/>
            <person name="Hensen N."/>
            <person name="Bonometti L."/>
            <person name="Westerberg I."/>
            <person name="Brannstrom I.O."/>
            <person name="Guillou S."/>
            <person name="Cros-Aarteil S."/>
            <person name="Calhoun S."/>
            <person name="Haridas S."/>
            <person name="Kuo A."/>
            <person name="Mondo S."/>
            <person name="Pangilinan J."/>
            <person name="Riley R."/>
            <person name="Labutti K."/>
            <person name="Andreopoulos B."/>
            <person name="Lipzen A."/>
            <person name="Chen C."/>
            <person name="Yanf M."/>
            <person name="Daum C."/>
            <person name="Ng V."/>
            <person name="Clum A."/>
            <person name="Steindorff A."/>
            <person name="Ohm R."/>
            <person name="Martin F."/>
            <person name="Silar P."/>
            <person name="Natvig D."/>
            <person name="Lalanne C."/>
            <person name="Gautier V."/>
            <person name="Ament-Velasquez S.L."/>
            <person name="Kruys A."/>
            <person name="Hutchinson M.I."/>
            <person name="Powell A.J."/>
            <person name="Barry K."/>
            <person name="Miller A.N."/>
            <person name="Grigoriev I.V."/>
            <person name="Debuchy R."/>
            <person name="Gladieux P."/>
            <person name="Thoren M.H."/>
            <person name="Johannesson H."/>
        </authorList>
    </citation>
    <scope>NUCLEOTIDE SEQUENCE</scope>
    <source>
        <strain evidence="19">8032-3</strain>
    </source>
</reference>
<evidence type="ECO:0000256" key="8">
    <source>
        <dbReference type="ARBA" id="ARBA00022833"/>
    </source>
</evidence>
<evidence type="ECO:0000256" key="6">
    <source>
        <dbReference type="ARBA" id="ARBA00022737"/>
    </source>
</evidence>
<evidence type="ECO:0000256" key="11">
    <source>
        <dbReference type="ARBA" id="ARBA00023125"/>
    </source>
</evidence>
<evidence type="ECO:0000256" key="10">
    <source>
        <dbReference type="ARBA" id="ARBA00023015"/>
    </source>
</evidence>
<evidence type="ECO:0000256" key="2">
    <source>
        <dbReference type="ARBA" id="ARBA00006375"/>
    </source>
</evidence>
<evidence type="ECO:0000256" key="16">
    <source>
        <dbReference type="PROSITE-ProRule" id="PRU00282"/>
    </source>
</evidence>
<feature type="region of interest" description="Disordered" evidence="17">
    <location>
        <begin position="355"/>
        <end position="377"/>
    </location>
</feature>
<dbReference type="SUPFAM" id="SSF103506">
    <property type="entry name" value="Mitochondrial carrier"/>
    <property type="match status" value="1"/>
</dbReference>
<evidence type="ECO:0000256" key="12">
    <source>
        <dbReference type="ARBA" id="ARBA00023128"/>
    </source>
</evidence>
<keyword evidence="10" id="KW-0805">Transcription regulation</keyword>
<dbReference type="PROSITE" id="PS50920">
    <property type="entry name" value="SOLCAR"/>
    <property type="match status" value="3"/>
</dbReference>
<feature type="domain" description="Xylanolytic transcriptional activator regulatory" evidence="18">
    <location>
        <begin position="578"/>
        <end position="653"/>
    </location>
</feature>
<evidence type="ECO:0000259" key="18">
    <source>
        <dbReference type="SMART" id="SM00906"/>
    </source>
</evidence>
<name>A0AAJ0BNX7_9PEZI</name>
<comment type="similarity">
    <text evidence="2">Belongs to the mitochondrial carrier (TC 2.A.29) family.</text>
</comment>
<keyword evidence="8" id="KW-0862">Zinc</keyword>
<dbReference type="GO" id="GO:0006351">
    <property type="term" value="P:DNA-templated transcription"/>
    <property type="evidence" value="ECO:0007669"/>
    <property type="project" value="InterPro"/>
</dbReference>
<evidence type="ECO:0000256" key="1">
    <source>
        <dbReference type="ARBA" id="ARBA00004448"/>
    </source>
</evidence>
<evidence type="ECO:0000256" key="9">
    <source>
        <dbReference type="ARBA" id="ARBA00022989"/>
    </source>
</evidence>